<evidence type="ECO:0000313" key="2">
    <source>
        <dbReference type="Proteomes" id="UP000276133"/>
    </source>
</evidence>
<proteinExistence type="predicted"/>
<organism evidence="1 2">
    <name type="scientific">Brachionus plicatilis</name>
    <name type="common">Marine rotifer</name>
    <name type="synonym">Brachionus muelleri</name>
    <dbReference type="NCBI Taxonomy" id="10195"/>
    <lineage>
        <taxon>Eukaryota</taxon>
        <taxon>Metazoa</taxon>
        <taxon>Spiralia</taxon>
        <taxon>Gnathifera</taxon>
        <taxon>Rotifera</taxon>
        <taxon>Eurotatoria</taxon>
        <taxon>Monogononta</taxon>
        <taxon>Pseudotrocha</taxon>
        <taxon>Ploima</taxon>
        <taxon>Brachionidae</taxon>
        <taxon>Brachionus</taxon>
    </lineage>
</organism>
<accession>A0A3M7RIN9</accession>
<gene>
    <name evidence="1" type="ORF">BpHYR1_007024</name>
</gene>
<dbReference type="AlphaFoldDB" id="A0A3M7RIN9"/>
<evidence type="ECO:0000313" key="1">
    <source>
        <dbReference type="EMBL" id="RNA23456.1"/>
    </source>
</evidence>
<dbReference type="EMBL" id="REGN01003290">
    <property type="protein sequence ID" value="RNA23456.1"/>
    <property type="molecule type" value="Genomic_DNA"/>
</dbReference>
<sequence>MANFPQYAGTVCRKFKSSALKNHLLECTNLIYFALLNEIYLTIFSLNSNFHVFSLANIAKIKITKKYYLSNKNKPKYLKINLFKLNIFNINMMTEELKKNLKSQFNAKDGLTDSINLL</sequence>
<protein>
    <submittedName>
        <fullName evidence="1">Uncharacterized protein</fullName>
    </submittedName>
</protein>
<dbReference type="Proteomes" id="UP000276133">
    <property type="component" value="Unassembled WGS sequence"/>
</dbReference>
<reference evidence="1 2" key="1">
    <citation type="journal article" date="2018" name="Sci. Rep.">
        <title>Genomic signatures of local adaptation to the degree of environmental predictability in rotifers.</title>
        <authorList>
            <person name="Franch-Gras L."/>
            <person name="Hahn C."/>
            <person name="Garcia-Roger E.M."/>
            <person name="Carmona M.J."/>
            <person name="Serra M."/>
            <person name="Gomez A."/>
        </authorList>
    </citation>
    <scope>NUCLEOTIDE SEQUENCE [LARGE SCALE GENOMIC DNA]</scope>
    <source>
        <strain evidence="1">HYR1</strain>
    </source>
</reference>
<name>A0A3M7RIN9_BRAPC</name>
<keyword evidence="2" id="KW-1185">Reference proteome</keyword>
<comment type="caution">
    <text evidence="1">The sequence shown here is derived from an EMBL/GenBank/DDBJ whole genome shotgun (WGS) entry which is preliminary data.</text>
</comment>